<protein>
    <submittedName>
        <fullName evidence="2">Glycosyl transferase CAP10 domain</fullName>
    </submittedName>
</protein>
<name>A0AAN8UMN0_9MAGN</name>
<proteinExistence type="predicted"/>
<dbReference type="EMBL" id="JBAMMX010000022">
    <property type="protein sequence ID" value="KAK6918400.1"/>
    <property type="molecule type" value="Genomic_DNA"/>
</dbReference>
<dbReference type="AlphaFoldDB" id="A0AAN8UMN0"/>
<dbReference type="Pfam" id="PF05686">
    <property type="entry name" value="Glyco_transf_90"/>
    <property type="match status" value="3"/>
</dbReference>
<dbReference type="Proteomes" id="UP001370490">
    <property type="component" value="Unassembled WGS sequence"/>
</dbReference>
<sequence length="324" mass="36598">MGDKDGSRACTNFLEAIGQPVKKGASATAGASIRKAIFSSKGLKRPPQQLEFPLNCTSGNVNQTCPRNYPKTFETYDSSKEECPDYFKWIYEDLRPWQKTGITRDMVERAKDAAHIRIIVVDGKLLRLYPGKLPDLDIMFECGDRPVIVASDHQGANATSPPALPEINIKPWEALRKDLEEGSNKTKWIDREPYAFWRGNIRMGNRVELERCNPTDKQDWNARIFNLGYGKLLKYKPTVPPGAVEVCSETIACDSQGLEKIFKTDTVVKRPAVTSPCTMARPFDPLELEAFQRRKEDLMKQVEMWEANGVVGEDINLWKILGKA</sequence>
<accession>A0AAN8UMN0</accession>
<comment type="caution">
    <text evidence="2">The sequence shown here is derived from an EMBL/GenBank/DDBJ whole genome shotgun (WGS) entry which is preliminary data.</text>
</comment>
<dbReference type="GO" id="GO:0016740">
    <property type="term" value="F:transferase activity"/>
    <property type="evidence" value="ECO:0007669"/>
    <property type="project" value="UniProtKB-KW"/>
</dbReference>
<reference evidence="2 3" key="1">
    <citation type="submission" date="2023-12" db="EMBL/GenBank/DDBJ databases">
        <title>A high-quality genome assembly for Dillenia turbinata (Dilleniales).</title>
        <authorList>
            <person name="Chanderbali A."/>
        </authorList>
    </citation>
    <scope>NUCLEOTIDE SEQUENCE [LARGE SCALE GENOMIC DNA]</scope>
    <source>
        <strain evidence="2">LSX21</strain>
        <tissue evidence="2">Leaf</tissue>
    </source>
</reference>
<dbReference type="PANTHER" id="PTHR12203">
    <property type="entry name" value="KDEL LYS-ASP-GLU-LEU CONTAINING - RELATED"/>
    <property type="match status" value="1"/>
</dbReference>
<dbReference type="InterPro" id="IPR051091">
    <property type="entry name" value="O-Glucosyltr/Glycosyltrsf_90"/>
</dbReference>
<gene>
    <name evidence="2" type="ORF">RJ641_016822</name>
</gene>
<keyword evidence="3" id="KW-1185">Reference proteome</keyword>
<dbReference type="PANTHER" id="PTHR12203:SF80">
    <property type="entry name" value="GLYCOSYLTRANSFERASE"/>
    <property type="match status" value="1"/>
</dbReference>
<dbReference type="InterPro" id="IPR006598">
    <property type="entry name" value="CAP10"/>
</dbReference>
<organism evidence="2 3">
    <name type="scientific">Dillenia turbinata</name>
    <dbReference type="NCBI Taxonomy" id="194707"/>
    <lineage>
        <taxon>Eukaryota</taxon>
        <taxon>Viridiplantae</taxon>
        <taxon>Streptophyta</taxon>
        <taxon>Embryophyta</taxon>
        <taxon>Tracheophyta</taxon>
        <taxon>Spermatophyta</taxon>
        <taxon>Magnoliopsida</taxon>
        <taxon>eudicotyledons</taxon>
        <taxon>Gunneridae</taxon>
        <taxon>Pentapetalae</taxon>
        <taxon>Dilleniales</taxon>
        <taxon>Dilleniaceae</taxon>
        <taxon>Dillenia</taxon>
    </lineage>
</organism>
<feature type="domain" description="Glycosyl transferase CAP10" evidence="1">
    <location>
        <begin position="132"/>
        <end position="323"/>
    </location>
</feature>
<evidence type="ECO:0000313" key="3">
    <source>
        <dbReference type="Proteomes" id="UP001370490"/>
    </source>
</evidence>
<evidence type="ECO:0000259" key="1">
    <source>
        <dbReference type="SMART" id="SM00672"/>
    </source>
</evidence>
<keyword evidence="2" id="KW-0808">Transferase</keyword>
<dbReference type="SMART" id="SM00672">
    <property type="entry name" value="CAP10"/>
    <property type="match status" value="1"/>
</dbReference>
<evidence type="ECO:0000313" key="2">
    <source>
        <dbReference type="EMBL" id="KAK6918400.1"/>
    </source>
</evidence>